<protein>
    <submittedName>
        <fullName evidence="2">Uncharacterized protein</fullName>
    </submittedName>
</protein>
<gene>
    <name evidence="2" type="ORF">GND80_000895</name>
</gene>
<dbReference type="EMBL" id="DAAWID010000003">
    <property type="protein sequence ID" value="HAF7986226.1"/>
    <property type="molecule type" value="Genomic_DNA"/>
</dbReference>
<reference evidence="2" key="1">
    <citation type="journal article" date="2018" name="Genome Biol.">
        <title>SKESA: strategic k-mer extension for scrupulous assemblies.</title>
        <authorList>
            <person name="Souvorov A."/>
            <person name="Agarwala R."/>
            <person name="Lipman D.J."/>
        </authorList>
    </citation>
    <scope>NUCLEOTIDE SEQUENCE</scope>
    <source>
        <strain evidence="2">405-87</strain>
    </source>
</reference>
<reference evidence="2" key="2">
    <citation type="submission" date="2018-07" db="EMBL/GenBank/DDBJ databases">
        <authorList>
            <consortium name="NCBI Pathogen Detection Project"/>
        </authorList>
    </citation>
    <scope>NUCLEOTIDE SEQUENCE</scope>
    <source>
        <strain evidence="2">405-87</strain>
    </source>
</reference>
<feature type="region of interest" description="Disordered" evidence="1">
    <location>
        <begin position="59"/>
        <end position="79"/>
    </location>
</feature>
<proteinExistence type="predicted"/>
<name>A0A753EIY9_SALHO</name>
<sequence>MGFQCGGHWKNPTFYATSCDGVKRFAQCVCYPQTLIIIRLTSKPDGNKNDNEVFLSCDDSHRAGGMHRDTTTDAESPAK</sequence>
<comment type="caution">
    <text evidence="2">The sequence shown here is derived from an EMBL/GenBank/DDBJ whole genome shotgun (WGS) entry which is preliminary data.</text>
</comment>
<evidence type="ECO:0000256" key="1">
    <source>
        <dbReference type="SAM" id="MobiDB-lite"/>
    </source>
</evidence>
<accession>A0A753EIY9</accession>
<evidence type="ECO:0000313" key="2">
    <source>
        <dbReference type="EMBL" id="HAF7986226.1"/>
    </source>
</evidence>
<dbReference type="AlphaFoldDB" id="A0A753EIY9"/>
<organism evidence="2">
    <name type="scientific">Salmonella enterica subsp. houtenae serovar 45:g,z51:-</name>
    <dbReference type="NCBI Taxonomy" id="1967611"/>
    <lineage>
        <taxon>Bacteria</taxon>
        <taxon>Pseudomonadati</taxon>
        <taxon>Pseudomonadota</taxon>
        <taxon>Gammaproteobacteria</taxon>
        <taxon>Enterobacterales</taxon>
        <taxon>Enterobacteriaceae</taxon>
        <taxon>Salmonella</taxon>
    </lineage>
</organism>